<dbReference type="STRING" id="35752.SAMN05421541_104434"/>
<dbReference type="RefSeq" id="WP_093613250.1">
    <property type="nucleotide sequence ID" value="NZ_BOMT01000028.1"/>
</dbReference>
<evidence type="ECO:0000313" key="1">
    <source>
        <dbReference type="EMBL" id="SFE91743.1"/>
    </source>
</evidence>
<evidence type="ECO:0008006" key="3">
    <source>
        <dbReference type="Google" id="ProtNLM"/>
    </source>
</evidence>
<organism evidence="1 2">
    <name type="scientific">Actinoplanes philippinensis</name>
    <dbReference type="NCBI Taxonomy" id="35752"/>
    <lineage>
        <taxon>Bacteria</taxon>
        <taxon>Bacillati</taxon>
        <taxon>Actinomycetota</taxon>
        <taxon>Actinomycetes</taxon>
        <taxon>Micromonosporales</taxon>
        <taxon>Micromonosporaceae</taxon>
        <taxon>Actinoplanes</taxon>
    </lineage>
</organism>
<dbReference type="AlphaFoldDB" id="A0A1I2EGC8"/>
<dbReference type="Gene3D" id="3.40.1760.10">
    <property type="entry name" value="YfbM-like super family"/>
    <property type="match status" value="1"/>
</dbReference>
<dbReference type="Proteomes" id="UP000199645">
    <property type="component" value="Unassembled WGS sequence"/>
</dbReference>
<dbReference type="InterPro" id="IPR035944">
    <property type="entry name" value="YfbM-like_sf"/>
</dbReference>
<protein>
    <recommendedName>
        <fullName evidence="3">DUF1877 domain-containing protein</fullName>
    </recommendedName>
</protein>
<dbReference type="EMBL" id="FONV01000004">
    <property type="protein sequence ID" value="SFE91743.1"/>
    <property type="molecule type" value="Genomic_DNA"/>
</dbReference>
<reference evidence="1 2" key="1">
    <citation type="submission" date="2016-10" db="EMBL/GenBank/DDBJ databases">
        <authorList>
            <person name="de Groot N.N."/>
        </authorList>
    </citation>
    <scope>NUCLEOTIDE SEQUENCE [LARGE SCALE GENOMIC DNA]</scope>
    <source>
        <strain evidence="1 2">DSM 43019</strain>
    </source>
</reference>
<dbReference type="SUPFAM" id="SSF111069">
    <property type="entry name" value="Hypothetical protein yfbM"/>
    <property type="match status" value="1"/>
</dbReference>
<dbReference type="Pfam" id="PF08974">
    <property type="entry name" value="DUF1877"/>
    <property type="match status" value="1"/>
</dbReference>
<gene>
    <name evidence="1" type="ORF">SAMN05421541_104434</name>
</gene>
<accession>A0A1I2EGC8</accession>
<dbReference type="OrthoDB" id="5354816at2"/>
<keyword evidence="2" id="KW-1185">Reference proteome</keyword>
<dbReference type="InterPro" id="IPR015068">
    <property type="entry name" value="DUF1877"/>
</dbReference>
<sequence>MELIGRRLSAAEHDAVLADPALVETLLFGSEDEDDADGMPEPDLDLDKSWHAVHFLLAGSAWGLGDGLAGAAVLGGDDIGEDGGYGPARLVSADRVRAIAEALDAVTDDALRARFDRSAMKAAEIYPDIWDEDVPVDGFLEEIAGLRIFYRTAAADHQAILLMIT</sequence>
<name>A0A1I2EGC8_9ACTN</name>
<proteinExistence type="predicted"/>
<evidence type="ECO:0000313" key="2">
    <source>
        <dbReference type="Proteomes" id="UP000199645"/>
    </source>
</evidence>